<protein>
    <submittedName>
        <fullName evidence="1">Uncharacterized protein</fullName>
    </submittedName>
</protein>
<sequence>MLLFFTLVINGRLCAICAAISLIFFDMSVTFAVMFPRVAFAFVTTFFMAGLFENQAALDAVGKSYSGRCYQANSS</sequence>
<dbReference type="EMBL" id="UOFT01000018">
    <property type="protein sequence ID" value="VAW91978.1"/>
    <property type="molecule type" value="Genomic_DNA"/>
</dbReference>
<organism evidence="1">
    <name type="scientific">hydrothermal vent metagenome</name>
    <dbReference type="NCBI Taxonomy" id="652676"/>
    <lineage>
        <taxon>unclassified sequences</taxon>
        <taxon>metagenomes</taxon>
        <taxon>ecological metagenomes</taxon>
    </lineage>
</organism>
<evidence type="ECO:0000313" key="1">
    <source>
        <dbReference type="EMBL" id="VAW91978.1"/>
    </source>
</evidence>
<dbReference type="AlphaFoldDB" id="A0A3B0ZEW2"/>
<gene>
    <name evidence="1" type="ORF">MNBD_GAMMA23-91</name>
</gene>
<accession>A0A3B0ZEW2</accession>
<name>A0A3B0ZEW2_9ZZZZ</name>
<proteinExistence type="predicted"/>
<reference evidence="1" key="1">
    <citation type="submission" date="2018-06" db="EMBL/GenBank/DDBJ databases">
        <authorList>
            <person name="Zhirakovskaya E."/>
        </authorList>
    </citation>
    <scope>NUCLEOTIDE SEQUENCE</scope>
</reference>